<comment type="caution">
    <text evidence="3">The sequence shown here is derived from an EMBL/GenBank/DDBJ whole genome shotgun (WGS) entry which is preliminary data.</text>
</comment>
<proteinExistence type="predicted"/>
<dbReference type="InterPro" id="IPR037523">
    <property type="entry name" value="VOC_core"/>
</dbReference>
<organism evidence="3 4">
    <name type="scientific">Effrenium voratum</name>
    <dbReference type="NCBI Taxonomy" id="2562239"/>
    <lineage>
        <taxon>Eukaryota</taxon>
        <taxon>Sar</taxon>
        <taxon>Alveolata</taxon>
        <taxon>Dinophyceae</taxon>
        <taxon>Suessiales</taxon>
        <taxon>Symbiodiniaceae</taxon>
        <taxon>Effrenium</taxon>
    </lineage>
</organism>
<reference evidence="3" key="1">
    <citation type="submission" date="2023-08" db="EMBL/GenBank/DDBJ databases">
        <authorList>
            <person name="Chen Y."/>
            <person name="Shah S."/>
            <person name="Dougan E. K."/>
            <person name="Thang M."/>
            <person name="Chan C."/>
        </authorList>
    </citation>
    <scope>NUCLEOTIDE SEQUENCE</scope>
</reference>
<accession>A0AA36JF18</accession>
<dbReference type="Pfam" id="PF00903">
    <property type="entry name" value="Glyoxalase"/>
    <property type="match status" value="1"/>
</dbReference>
<evidence type="ECO:0000256" key="1">
    <source>
        <dbReference type="SAM" id="SignalP"/>
    </source>
</evidence>
<keyword evidence="4" id="KW-1185">Reference proteome</keyword>
<evidence type="ECO:0000313" key="4">
    <source>
        <dbReference type="Proteomes" id="UP001178507"/>
    </source>
</evidence>
<sequence>MVLAAALGISSFLAGGATAAGFFENKLAAMQKELKDAQEEEKEQLHWDKKQVRGLGDLLRRVNHLAIIVEDVGRSLAWYSDIIGFQQIQRPNFDRHGAWLTMGNIELHLIKGKPHTKRGQHPDDLIVCHLALEVTDASAVLQRLEQMQEVQQHNLRWRQNVSVPTPETSRTAKFESHTDGEGKVTQFFLEDPDGYWIEICNCSELTDFCLDEGRHVDAISPKVKALVKQWADRARQRCRAPFRTLRPTMAIALHQVDSQKLENLACRRTTYGDICQGFSVEQLRKALADAGNHVPVAIRLLQQVRAQEGKRILLPPKFLDNSKHLHQTQPIYMERPKPVLLGNAGNAYIFSQFV</sequence>
<dbReference type="Gene3D" id="3.10.180.10">
    <property type="entry name" value="2,3-Dihydroxybiphenyl 1,2-Dioxygenase, domain 1"/>
    <property type="match status" value="1"/>
</dbReference>
<feature type="signal peptide" evidence="1">
    <location>
        <begin position="1"/>
        <end position="19"/>
    </location>
</feature>
<dbReference type="PROSITE" id="PS51819">
    <property type="entry name" value="VOC"/>
    <property type="match status" value="1"/>
</dbReference>
<feature type="chain" id="PRO_5041266018" description="VOC domain-containing protein" evidence="1">
    <location>
        <begin position="20"/>
        <end position="354"/>
    </location>
</feature>
<feature type="domain" description="VOC" evidence="2">
    <location>
        <begin position="61"/>
        <end position="202"/>
    </location>
</feature>
<keyword evidence="1" id="KW-0732">Signal</keyword>
<dbReference type="PANTHER" id="PTHR46142:SF3">
    <property type="entry name" value="F18B13.24 PROTEIN"/>
    <property type="match status" value="1"/>
</dbReference>
<dbReference type="SUPFAM" id="SSF54593">
    <property type="entry name" value="Glyoxalase/Bleomycin resistance protein/Dihydroxybiphenyl dioxygenase"/>
    <property type="match status" value="1"/>
</dbReference>
<evidence type="ECO:0000313" key="3">
    <source>
        <dbReference type="EMBL" id="CAJ1404175.1"/>
    </source>
</evidence>
<dbReference type="InterPro" id="IPR004360">
    <property type="entry name" value="Glyas_Fos-R_dOase_dom"/>
</dbReference>
<dbReference type="EMBL" id="CAUJNA010003528">
    <property type="protein sequence ID" value="CAJ1404175.1"/>
    <property type="molecule type" value="Genomic_DNA"/>
</dbReference>
<gene>
    <name evidence="3" type="ORF">EVOR1521_LOCUS26686</name>
</gene>
<name>A0AA36JF18_9DINO</name>
<dbReference type="AlphaFoldDB" id="A0AA36JF18"/>
<protein>
    <recommendedName>
        <fullName evidence="2">VOC domain-containing protein</fullName>
    </recommendedName>
</protein>
<dbReference type="InterPro" id="IPR029068">
    <property type="entry name" value="Glyas_Bleomycin-R_OHBP_Dase"/>
</dbReference>
<evidence type="ECO:0000259" key="2">
    <source>
        <dbReference type="PROSITE" id="PS51819"/>
    </source>
</evidence>
<dbReference type="Proteomes" id="UP001178507">
    <property type="component" value="Unassembled WGS sequence"/>
</dbReference>
<dbReference type="PANTHER" id="PTHR46142">
    <property type="match status" value="1"/>
</dbReference>